<dbReference type="AlphaFoldDB" id="A0A382S826"/>
<reference evidence="1" key="1">
    <citation type="submission" date="2018-05" db="EMBL/GenBank/DDBJ databases">
        <authorList>
            <person name="Lanie J.A."/>
            <person name="Ng W.-L."/>
            <person name="Kazmierczak K.M."/>
            <person name="Andrzejewski T.M."/>
            <person name="Davidsen T.M."/>
            <person name="Wayne K.J."/>
            <person name="Tettelin H."/>
            <person name="Glass J.I."/>
            <person name="Rusch D."/>
            <person name="Podicherti R."/>
            <person name="Tsui H.-C.T."/>
            <person name="Winkler M.E."/>
        </authorList>
    </citation>
    <scope>NUCLEOTIDE SEQUENCE</scope>
</reference>
<name>A0A382S826_9ZZZZ</name>
<accession>A0A382S826</accession>
<sequence length="31" mass="3804">MMFVIHSKPKTDKRKVMMYVNENVGEFDWEN</sequence>
<dbReference type="EMBL" id="UINC01126850">
    <property type="protein sequence ID" value="SVD05595.1"/>
    <property type="molecule type" value="Genomic_DNA"/>
</dbReference>
<protein>
    <submittedName>
        <fullName evidence="1">Uncharacterized protein</fullName>
    </submittedName>
</protein>
<gene>
    <name evidence="1" type="ORF">METZ01_LOCUS358449</name>
</gene>
<evidence type="ECO:0000313" key="1">
    <source>
        <dbReference type="EMBL" id="SVD05595.1"/>
    </source>
</evidence>
<organism evidence="1">
    <name type="scientific">marine metagenome</name>
    <dbReference type="NCBI Taxonomy" id="408172"/>
    <lineage>
        <taxon>unclassified sequences</taxon>
        <taxon>metagenomes</taxon>
        <taxon>ecological metagenomes</taxon>
    </lineage>
</organism>
<proteinExistence type="predicted"/>